<dbReference type="EnsemblMetazoa" id="XM_019994038.1">
    <property type="protein sequence ID" value="XP_019849597.1"/>
    <property type="gene ID" value="LOC109580633"/>
</dbReference>
<keyword evidence="1" id="KW-0812">Transmembrane</keyword>
<organism evidence="2 3">
    <name type="scientific">Amphimedon queenslandica</name>
    <name type="common">Sponge</name>
    <dbReference type="NCBI Taxonomy" id="400682"/>
    <lineage>
        <taxon>Eukaryota</taxon>
        <taxon>Metazoa</taxon>
        <taxon>Porifera</taxon>
        <taxon>Demospongiae</taxon>
        <taxon>Heteroscleromorpha</taxon>
        <taxon>Haplosclerida</taxon>
        <taxon>Niphatidae</taxon>
        <taxon>Amphimedon</taxon>
    </lineage>
</organism>
<dbReference type="AlphaFoldDB" id="A0AAN0IYH0"/>
<reference evidence="3" key="1">
    <citation type="journal article" date="2010" name="Nature">
        <title>The Amphimedon queenslandica genome and the evolution of animal complexity.</title>
        <authorList>
            <person name="Srivastava M."/>
            <person name="Simakov O."/>
            <person name="Chapman J."/>
            <person name="Fahey B."/>
            <person name="Gauthier M.E."/>
            <person name="Mitros T."/>
            <person name="Richards G.S."/>
            <person name="Conaco C."/>
            <person name="Dacre M."/>
            <person name="Hellsten U."/>
            <person name="Larroux C."/>
            <person name="Putnam N.H."/>
            <person name="Stanke M."/>
            <person name="Adamska M."/>
            <person name="Darling A."/>
            <person name="Degnan S.M."/>
            <person name="Oakley T.H."/>
            <person name="Plachetzki D.C."/>
            <person name="Zhai Y."/>
            <person name="Adamski M."/>
            <person name="Calcino A."/>
            <person name="Cummins S.F."/>
            <person name="Goodstein D.M."/>
            <person name="Harris C."/>
            <person name="Jackson D.J."/>
            <person name="Leys S.P."/>
            <person name="Shu S."/>
            <person name="Woodcroft B.J."/>
            <person name="Vervoort M."/>
            <person name="Kosik K.S."/>
            <person name="Manning G."/>
            <person name="Degnan B.M."/>
            <person name="Rokhsar D.S."/>
        </authorList>
    </citation>
    <scope>NUCLEOTIDE SEQUENCE [LARGE SCALE GENOMIC DNA]</scope>
</reference>
<dbReference type="KEGG" id="aqu:109580633"/>
<dbReference type="RefSeq" id="XP_019849597.1">
    <property type="nucleotide sequence ID" value="XM_019994038.1"/>
</dbReference>
<evidence type="ECO:0000313" key="2">
    <source>
        <dbReference type="EnsemblMetazoa" id="XP_019849597.1"/>
    </source>
</evidence>
<feature type="transmembrane region" description="Helical" evidence="1">
    <location>
        <begin position="259"/>
        <end position="279"/>
    </location>
</feature>
<dbReference type="Proteomes" id="UP000007879">
    <property type="component" value="Unassembled WGS sequence"/>
</dbReference>
<accession>A0AAN0IYH0</accession>
<proteinExistence type="predicted"/>
<dbReference type="GeneID" id="109580633"/>
<protein>
    <submittedName>
        <fullName evidence="2">Uncharacterized protein</fullName>
    </submittedName>
</protein>
<name>A0AAN0IYH0_AMPQE</name>
<reference evidence="2" key="2">
    <citation type="submission" date="2024-06" db="UniProtKB">
        <authorList>
            <consortium name="EnsemblMetazoa"/>
        </authorList>
    </citation>
    <scope>IDENTIFICATION</scope>
</reference>
<keyword evidence="1" id="KW-1133">Transmembrane helix</keyword>
<keyword evidence="1" id="KW-0472">Membrane</keyword>
<evidence type="ECO:0000256" key="1">
    <source>
        <dbReference type="SAM" id="Phobius"/>
    </source>
</evidence>
<sequence length="378" mass="40401">MYSSNGMFTVHNCSFTFNSVVVKTASMFSNSEFPSGGLAVFLSGFAHNNTINIENSVFTNNSGLYGGGLYIFCRESSTNNGIRVNNVTIFNNNALLGGGGLEVGFVFRKPAVNKLNNVIVQSCNISSNRAYFGGGFVFFVTAAHQNDPSNTLDNNYITFNTSGNSSSGAGISSVGAGALNSKAISFTLSGLITFSENNGTAVYLIDSNFIALQGTSVIFSNNSGTYGGAVSINGFASIYASSNTSFVFLNNKTSVKGGAIFFFSTAIISSILIVASCFVEHTDSSETISFYFKNNTDSFGKSVYVSSLLPCNKLCQGLKVYLDYMPPEKLLTQKCVGNFTFSDHNGTVQGNVATESSEFDQLHKDSKAVKKLYLVKMF</sequence>
<keyword evidence="3" id="KW-1185">Reference proteome</keyword>
<evidence type="ECO:0000313" key="3">
    <source>
        <dbReference type="Proteomes" id="UP000007879"/>
    </source>
</evidence>